<feature type="domain" description="Reverse transcriptase" evidence="10">
    <location>
        <begin position="76"/>
        <end position="312"/>
    </location>
</feature>
<evidence type="ECO:0000256" key="7">
    <source>
        <dbReference type="ARBA" id="ARBA00023118"/>
    </source>
</evidence>
<evidence type="ECO:0000256" key="8">
    <source>
        <dbReference type="ARBA" id="ARBA00034120"/>
    </source>
</evidence>
<keyword evidence="7" id="KW-0051">Antiviral defense</keyword>
<dbReference type="InterPro" id="IPR043502">
    <property type="entry name" value="DNA/RNA_pol_sf"/>
</dbReference>
<dbReference type="RefSeq" id="WP_217636709.1">
    <property type="nucleotide sequence ID" value="NZ_FMXE01000078.1"/>
</dbReference>
<proteinExistence type="inferred from homology"/>
<dbReference type="PANTHER" id="PTHR34047">
    <property type="entry name" value="NUCLEAR INTRON MATURASE 1, MITOCHONDRIAL-RELATED"/>
    <property type="match status" value="1"/>
</dbReference>
<evidence type="ECO:0000256" key="6">
    <source>
        <dbReference type="ARBA" id="ARBA00022918"/>
    </source>
</evidence>
<dbReference type="SUPFAM" id="SSF56672">
    <property type="entry name" value="DNA/RNA polymerases"/>
    <property type="match status" value="1"/>
</dbReference>
<evidence type="ECO:0000313" key="11">
    <source>
        <dbReference type="EMBL" id="SDA97683.1"/>
    </source>
</evidence>
<keyword evidence="12" id="KW-1185">Reference proteome</keyword>
<dbReference type="EC" id="2.7.7.49" evidence="1"/>
<dbReference type="STRING" id="279824.SAMN03080617_04399"/>
<dbReference type="CDD" id="cd01651">
    <property type="entry name" value="RT_G2_intron"/>
    <property type="match status" value="1"/>
</dbReference>
<dbReference type="GO" id="GO:0046872">
    <property type="term" value="F:metal ion binding"/>
    <property type="evidence" value="ECO:0007669"/>
    <property type="project" value="UniProtKB-KW"/>
</dbReference>
<keyword evidence="6 11" id="KW-0695">RNA-directed DNA polymerase</keyword>
<accession>A0A1G5ZTU6</accession>
<keyword evidence="2" id="KW-0808">Transferase</keyword>
<comment type="catalytic activity">
    <reaction evidence="9">
        <text>DNA(n) + a 2'-deoxyribonucleoside 5'-triphosphate = DNA(n+1) + diphosphate</text>
        <dbReference type="Rhea" id="RHEA:22508"/>
        <dbReference type="Rhea" id="RHEA-COMP:17339"/>
        <dbReference type="Rhea" id="RHEA-COMP:17340"/>
        <dbReference type="ChEBI" id="CHEBI:33019"/>
        <dbReference type="ChEBI" id="CHEBI:61560"/>
        <dbReference type="ChEBI" id="CHEBI:173112"/>
        <dbReference type="EC" id="2.7.7.49"/>
    </reaction>
</comment>
<evidence type="ECO:0000256" key="1">
    <source>
        <dbReference type="ARBA" id="ARBA00012493"/>
    </source>
</evidence>
<dbReference type="InterPro" id="IPR030931">
    <property type="entry name" value="Group_II_RT_mat"/>
</dbReference>
<keyword evidence="3" id="KW-0548">Nucleotidyltransferase</keyword>
<evidence type="ECO:0000256" key="9">
    <source>
        <dbReference type="ARBA" id="ARBA00048173"/>
    </source>
</evidence>
<evidence type="ECO:0000256" key="5">
    <source>
        <dbReference type="ARBA" id="ARBA00022842"/>
    </source>
</evidence>
<protein>
    <recommendedName>
        <fullName evidence="1">RNA-directed DNA polymerase</fullName>
        <ecNumber evidence="1">2.7.7.49</ecNumber>
    </recommendedName>
</protein>
<dbReference type="InterPro" id="IPR013597">
    <property type="entry name" value="Mat_intron_G2"/>
</dbReference>
<dbReference type="PANTHER" id="PTHR34047:SF3">
    <property type="entry name" value="BLR2052 PROTEIN"/>
    <property type="match status" value="1"/>
</dbReference>
<evidence type="ECO:0000256" key="2">
    <source>
        <dbReference type="ARBA" id="ARBA00022679"/>
    </source>
</evidence>
<sequence>GTFERGGGKEACLVSNQFTTKSIGMTDYYETKSQPITKLMVWQAYKKVKSNKGSAGIDQMTWEDLDKDLSKHLYKLWNRLTSGSYFSSPVKQVEIPKKDGGVRKLGVPTLLDRIAQQVVRQHLERQLEPRFHESSFGYRPGRNAHQAVKQSQLNCFGNDFVVDLDIKGFFDNIDHDLMMKALKHYCKDEWVAIYVSRWLKAGIMAEGEYLKTSAGTPQGGVVSPLLANLYLHVAFDEWMRKFHPEKPFERYADDVVVHCKTEKQAKFMLKLISQRMKDCHLELHPVKTKIVNLRGRSETKYPRKYDFLGFTIKPTMQTIKGKGMLLPGTFVSSKSKASILGKFRELAIHKWRRPLQDIAKRLNPIIRGLLNYYHKLRGESMREVWNQLNHRLLKWVKWEKGLYKMAAVKWLKRQYKECPGLFEHWKLIQP</sequence>
<dbReference type="EMBL" id="FMXE01000078">
    <property type="protein sequence ID" value="SDA97683.1"/>
    <property type="molecule type" value="Genomic_DNA"/>
</dbReference>
<dbReference type="Proteomes" id="UP000198756">
    <property type="component" value="Unassembled WGS sequence"/>
</dbReference>
<dbReference type="NCBIfam" id="TIGR04416">
    <property type="entry name" value="group_II_RT_mat"/>
    <property type="match status" value="1"/>
</dbReference>
<feature type="non-terminal residue" evidence="11">
    <location>
        <position position="1"/>
    </location>
</feature>
<dbReference type="PROSITE" id="PS50878">
    <property type="entry name" value="RT_POL"/>
    <property type="match status" value="1"/>
</dbReference>
<name>A0A1G5ZTU6_9BACT</name>
<dbReference type="Pfam" id="PF08388">
    <property type="entry name" value="GIIM"/>
    <property type="match status" value="1"/>
</dbReference>
<dbReference type="GO" id="GO:0003964">
    <property type="term" value="F:RNA-directed DNA polymerase activity"/>
    <property type="evidence" value="ECO:0007669"/>
    <property type="project" value="UniProtKB-KW"/>
</dbReference>
<dbReference type="PRINTS" id="PR00866">
    <property type="entry name" value="RNADNAPOLMS"/>
</dbReference>
<dbReference type="Pfam" id="PF00078">
    <property type="entry name" value="RVT_1"/>
    <property type="match status" value="1"/>
</dbReference>
<dbReference type="InterPro" id="IPR000477">
    <property type="entry name" value="RT_dom"/>
</dbReference>
<evidence type="ECO:0000256" key="4">
    <source>
        <dbReference type="ARBA" id="ARBA00022723"/>
    </source>
</evidence>
<comment type="similarity">
    <text evidence="8">Belongs to the bacterial reverse transcriptase family.</text>
</comment>
<dbReference type="InterPro" id="IPR051083">
    <property type="entry name" value="GrpII_Intron_Splice-Mob/Def"/>
</dbReference>
<keyword evidence="5" id="KW-0460">Magnesium</keyword>
<dbReference type="AlphaFoldDB" id="A0A1G5ZTU6"/>
<gene>
    <name evidence="11" type="ORF">SAMN03080617_04399</name>
</gene>
<evidence type="ECO:0000259" key="10">
    <source>
        <dbReference type="PROSITE" id="PS50878"/>
    </source>
</evidence>
<organism evidence="11 12">
    <name type="scientific">Algoriphagus alkaliphilus</name>
    <dbReference type="NCBI Taxonomy" id="279824"/>
    <lineage>
        <taxon>Bacteria</taxon>
        <taxon>Pseudomonadati</taxon>
        <taxon>Bacteroidota</taxon>
        <taxon>Cytophagia</taxon>
        <taxon>Cytophagales</taxon>
        <taxon>Cyclobacteriaceae</taxon>
        <taxon>Algoriphagus</taxon>
    </lineage>
</organism>
<dbReference type="GO" id="GO:0051607">
    <property type="term" value="P:defense response to virus"/>
    <property type="evidence" value="ECO:0007669"/>
    <property type="project" value="UniProtKB-KW"/>
</dbReference>
<keyword evidence="4" id="KW-0479">Metal-binding</keyword>
<evidence type="ECO:0000256" key="3">
    <source>
        <dbReference type="ARBA" id="ARBA00022695"/>
    </source>
</evidence>
<evidence type="ECO:0000313" key="12">
    <source>
        <dbReference type="Proteomes" id="UP000198756"/>
    </source>
</evidence>
<dbReference type="InterPro" id="IPR000123">
    <property type="entry name" value="Reverse_transcriptase_msDNA"/>
</dbReference>
<dbReference type="GO" id="GO:0003723">
    <property type="term" value="F:RNA binding"/>
    <property type="evidence" value="ECO:0007669"/>
    <property type="project" value="InterPro"/>
</dbReference>
<reference evidence="12" key="1">
    <citation type="submission" date="2016-10" db="EMBL/GenBank/DDBJ databases">
        <authorList>
            <person name="Varghese N."/>
            <person name="Submissions S."/>
        </authorList>
    </citation>
    <scope>NUCLEOTIDE SEQUENCE [LARGE SCALE GENOMIC DNA]</scope>
    <source>
        <strain evidence="12">DSM 22703</strain>
    </source>
</reference>